<dbReference type="InterPro" id="IPR039261">
    <property type="entry name" value="FNR_nucleotide-bd"/>
</dbReference>
<dbReference type="PANTHER" id="PTHR43644:SF1">
    <property type="entry name" value="NAD(P)H-FLAVIN REDUCTASE"/>
    <property type="match status" value="1"/>
</dbReference>
<reference evidence="4 5" key="1">
    <citation type="submission" date="2019-06" db="EMBL/GenBank/DDBJ databases">
        <title>Evolution of Burkholderia multivorans in the lungs of Cystic Fibrosis patients.</title>
        <authorList>
            <person name="Moreira L.M."/>
        </authorList>
    </citation>
    <scope>NUCLEOTIDE SEQUENCE [LARGE SCALE GENOMIC DNA]</scope>
    <source>
        <strain evidence="4 5">VC13239</strain>
    </source>
</reference>
<evidence type="ECO:0000259" key="3">
    <source>
        <dbReference type="Pfam" id="PF00175"/>
    </source>
</evidence>
<proteinExistence type="predicted"/>
<dbReference type="PANTHER" id="PTHR43644">
    <property type="entry name" value="NA(+)-TRANSLOCATING NADH-QUINONE REDUCTASE SUBUNIT"/>
    <property type="match status" value="1"/>
</dbReference>
<dbReference type="Pfam" id="PF00175">
    <property type="entry name" value="NAD_binding_1"/>
    <property type="match status" value="1"/>
</dbReference>
<dbReference type="GO" id="GO:0016491">
    <property type="term" value="F:oxidoreductase activity"/>
    <property type="evidence" value="ECO:0007669"/>
    <property type="project" value="UniProtKB-KW"/>
</dbReference>
<gene>
    <name evidence="4" type="primary">mimB</name>
    <name evidence="4" type="ORF">FEQ00_05972</name>
</gene>
<organism evidence="4 5">
    <name type="scientific">Burkholderia pseudomultivorans</name>
    <dbReference type="NCBI Taxonomy" id="1207504"/>
    <lineage>
        <taxon>Bacteria</taxon>
        <taxon>Pseudomonadati</taxon>
        <taxon>Pseudomonadota</taxon>
        <taxon>Betaproteobacteria</taxon>
        <taxon>Burkholderiales</taxon>
        <taxon>Burkholderiaceae</taxon>
        <taxon>Burkholderia</taxon>
        <taxon>Burkholderia cepacia complex</taxon>
    </lineage>
</organism>
<dbReference type="InterPro" id="IPR001433">
    <property type="entry name" value="OxRdtase_FAD/NAD-bd"/>
</dbReference>
<keyword evidence="4" id="KW-0560">Oxidoreductase</keyword>
<comment type="caution">
    <text evidence="4">The sequence shown here is derived from an EMBL/GenBank/DDBJ whole genome shotgun (WGS) entry which is preliminary data.</text>
</comment>
<dbReference type="EC" id="1.18.1.-" evidence="4"/>
<dbReference type="Gene3D" id="3.40.50.80">
    <property type="entry name" value="Nucleotide-binding domain of ferredoxin-NADP reductase (FNR) module"/>
    <property type="match status" value="1"/>
</dbReference>
<accession>A0ABU2EDE2</accession>
<dbReference type="SUPFAM" id="SSF52343">
    <property type="entry name" value="Ferredoxin reductase-like, C-terminal NADP-linked domain"/>
    <property type="match status" value="1"/>
</dbReference>
<name>A0ABU2EDE2_9BURK</name>
<protein>
    <submittedName>
        <fullName evidence="4">Propane 2-monooxygenase, reductase component</fullName>
        <ecNumber evidence="4">1.18.1.-</ecNumber>
    </submittedName>
</protein>
<sequence>MLEGPYGLAYMRESVQRGLVCIAGGSGIAPIASILKRAGQLTSGTGREVYFFYGGRGPLDVPSLEHLFGSEVGCADIRFYPVVSEPGLVEMGRWDGEVGLVHDVVAERLEASRANYEYYVAGPPPMIEATVKHLMVDQKVPATQIHFDRFF</sequence>
<evidence type="ECO:0000256" key="1">
    <source>
        <dbReference type="ARBA" id="ARBA00022630"/>
    </source>
</evidence>
<keyword evidence="1" id="KW-0285">Flavoprotein</keyword>
<dbReference type="Proteomes" id="UP001248067">
    <property type="component" value="Unassembled WGS sequence"/>
</dbReference>
<keyword evidence="5" id="KW-1185">Reference proteome</keyword>
<dbReference type="EMBL" id="VJSY01000063">
    <property type="protein sequence ID" value="MDR8757518.1"/>
    <property type="molecule type" value="Genomic_DNA"/>
</dbReference>
<keyword evidence="2" id="KW-0274">FAD</keyword>
<evidence type="ECO:0000313" key="5">
    <source>
        <dbReference type="Proteomes" id="UP001248067"/>
    </source>
</evidence>
<evidence type="ECO:0000256" key="2">
    <source>
        <dbReference type="ARBA" id="ARBA00022827"/>
    </source>
</evidence>
<evidence type="ECO:0000313" key="4">
    <source>
        <dbReference type="EMBL" id="MDR8757518.1"/>
    </source>
</evidence>
<dbReference type="PRINTS" id="PR00410">
    <property type="entry name" value="PHEHYDRXLASE"/>
</dbReference>
<feature type="domain" description="Oxidoreductase FAD/NAD(P)-binding" evidence="3">
    <location>
        <begin position="22"/>
        <end position="131"/>
    </location>
</feature>